<keyword evidence="3" id="KW-1185">Reference proteome</keyword>
<sequence length="292" mass="31969">MESKLLVSVNIISDAEARKIHGYITDSDSDSGKSQFDELYYKYKPPPVPINHSRIITVHAPETASQNDTDTSPNLPSRVISTPPATVPGNPFRGNRMVGITRVVKDSEVVPHTYQFNAWSPQTPAVPVSGSTSTSKENRDVGNTRAVKDPEVVHNAYRFDAWSPQVKTPAVPVPGGSRRENKDVGNAWVVKDTKSILPNVAKTTVVSTPRRTPREINVGVNRPTGNNGYNSMNHNIRNIGEGNRMFTPPPSVVPVTAPVVTVPGAPARRNENHAEDSEDNCCWQLQHTEVLN</sequence>
<evidence type="ECO:0000256" key="1">
    <source>
        <dbReference type="SAM" id="MobiDB-lite"/>
    </source>
</evidence>
<organism evidence="2 3">
    <name type="scientific">Exocentrus adspersus</name>
    <dbReference type="NCBI Taxonomy" id="1586481"/>
    <lineage>
        <taxon>Eukaryota</taxon>
        <taxon>Metazoa</taxon>
        <taxon>Ecdysozoa</taxon>
        <taxon>Arthropoda</taxon>
        <taxon>Hexapoda</taxon>
        <taxon>Insecta</taxon>
        <taxon>Pterygota</taxon>
        <taxon>Neoptera</taxon>
        <taxon>Endopterygota</taxon>
        <taxon>Coleoptera</taxon>
        <taxon>Polyphaga</taxon>
        <taxon>Cucujiformia</taxon>
        <taxon>Chrysomeloidea</taxon>
        <taxon>Cerambycidae</taxon>
        <taxon>Lamiinae</taxon>
        <taxon>Acanthocinini</taxon>
        <taxon>Exocentrus</taxon>
    </lineage>
</organism>
<proteinExistence type="predicted"/>
<comment type="caution">
    <text evidence="2">The sequence shown here is derived from an EMBL/GenBank/DDBJ whole genome shotgun (WGS) entry which is preliminary data.</text>
</comment>
<evidence type="ECO:0000313" key="3">
    <source>
        <dbReference type="Proteomes" id="UP001159042"/>
    </source>
</evidence>
<feature type="region of interest" description="Disordered" evidence="1">
    <location>
        <begin position="62"/>
        <end position="93"/>
    </location>
</feature>
<feature type="compositionally biased region" description="Polar residues" evidence="1">
    <location>
        <begin position="63"/>
        <end position="84"/>
    </location>
</feature>
<evidence type="ECO:0000313" key="2">
    <source>
        <dbReference type="EMBL" id="KAJ8924878.1"/>
    </source>
</evidence>
<dbReference type="EMBL" id="JANEYG010000002">
    <property type="protein sequence ID" value="KAJ8924878.1"/>
    <property type="molecule type" value="Genomic_DNA"/>
</dbReference>
<protein>
    <submittedName>
        <fullName evidence="2">Uncharacterized protein</fullName>
    </submittedName>
</protein>
<name>A0AAV8WE62_9CUCU</name>
<dbReference type="Proteomes" id="UP001159042">
    <property type="component" value="Unassembled WGS sequence"/>
</dbReference>
<dbReference type="AlphaFoldDB" id="A0AAV8WE62"/>
<accession>A0AAV8WE62</accession>
<reference evidence="2 3" key="1">
    <citation type="journal article" date="2023" name="Insect Mol. Biol.">
        <title>Genome sequencing provides insights into the evolution of gene families encoding plant cell wall-degrading enzymes in longhorned beetles.</title>
        <authorList>
            <person name="Shin N.R."/>
            <person name="Okamura Y."/>
            <person name="Kirsch R."/>
            <person name="Pauchet Y."/>
        </authorList>
    </citation>
    <scope>NUCLEOTIDE SEQUENCE [LARGE SCALE GENOMIC DNA]</scope>
    <source>
        <strain evidence="2">EAD_L_NR</strain>
    </source>
</reference>
<gene>
    <name evidence="2" type="ORF">NQ315_001033</name>
</gene>